<organism evidence="1 2">
    <name type="scientific">Pseudocercospora fijiensis (strain CIRAD86)</name>
    <name type="common">Black leaf streak disease fungus</name>
    <name type="synonym">Mycosphaerella fijiensis</name>
    <dbReference type="NCBI Taxonomy" id="383855"/>
    <lineage>
        <taxon>Eukaryota</taxon>
        <taxon>Fungi</taxon>
        <taxon>Dikarya</taxon>
        <taxon>Ascomycota</taxon>
        <taxon>Pezizomycotina</taxon>
        <taxon>Dothideomycetes</taxon>
        <taxon>Dothideomycetidae</taxon>
        <taxon>Mycosphaerellales</taxon>
        <taxon>Mycosphaerellaceae</taxon>
        <taxon>Pseudocercospora</taxon>
    </lineage>
</organism>
<dbReference type="VEuPathDB" id="FungiDB:MYCFIDRAFT_173583"/>
<dbReference type="GeneID" id="19333016"/>
<evidence type="ECO:0000313" key="2">
    <source>
        <dbReference type="Proteomes" id="UP000016932"/>
    </source>
</evidence>
<dbReference type="AlphaFoldDB" id="M3A0E8"/>
<dbReference type="RefSeq" id="XP_007925258.1">
    <property type="nucleotide sequence ID" value="XM_007927067.1"/>
</dbReference>
<reference evidence="1 2" key="1">
    <citation type="journal article" date="2012" name="PLoS Pathog.">
        <title>Diverse lifestyles and strategies of plant pathogenesis encoded in the genomes of eighteen Dothideomycetes fungi.</title>
        <authorList>
            <person name="Ohm R.A."/>
            <person name="Feau N."/>
            <person name="Henrissat B."/>
            <person name="Schoch C.L."/>
            <person name="Horwitz B.A."/>
            <person name="Barry K.W."/>
            <person name="Condon B.J."/>
            <person name="Copeland A.C."/>
            <person name="Dhillon B."/>
            <person name="Glaser F."/>
            <person name="Hesse C.N."/>
            <person name="Kosti I."/>
            <person name="LaButti K."/>
            <person name="Lindquist E.A."/>
            <person name="Lucas S."/>
            <person name="Salamov A.A."/>
            <person name="Bradshaw R.E."/>
            <person name="Ciuffetti L."/>
            <person name="Hamelin R.C."/>
            <person name="Kema G.H.J."/>
            <person name="Lawrence C."/>
            <person name="Scott J.A."/>
            <person name="Spatafora J.W."/>
            <person name="Turgeon B.G."/>
            <person name="de Wit P.J.G.M."/>
            <person name="Zhong S."/>
            <person name="Goodwin S.B."/>
            <person name="Grigoriev I.V."/>
        </authorList>
    </citation>
    <scope>NUCLEOTIDE SEQUENCE [LARGE SCALE GENOMIC DNA]</scope>
    <source>
        <strain evidence="1 2">CIRAD86</strain>
    </source>
</reference>
<proteinExistence type="predicted"/>
<evidence type="ECO:0000313" key="1">
    <source>
        <dbReference type="EMBL" id="EME84634.1"/>
    </source>
</evidence>
<dbReference type="EMBL" id="KB446557">
    <property type="protein sequence ID" value="EME84634.1"/>
    <property type="molecule type" value="Genomic_DNA"/>
</dbReference>
<keyword evidence="2" id="KW-1185">Reference proteome</keyword>
<accession>M3A0E8</accession>
<dbReference type="KEGG" id="pfj:MYCFIDRAFT_173583"/>
<name>M3A0E8_PSEFD</name>
<dbReference type="HOGENOM" id="CLU_845028_0_0_1"/>
<sequence length="329" mass="36663">MAIHHICNTKNPTMRRENEFLPAHLQRALQGWCKHHHVESGMLPRGCRSQIDESRFAGDRPGGNLCVRDDLDLRGSKPADDVVLETKNTRDADQAQLQPRATVIAVDWAVGPMDSGARPECDIRRWAKECASFARCDNPNRTAGLSFKLESCSALQDNTRDSNLSRSRSSMPSIRCCRPSVTAVHPPSHQSAELHGCIGYCLLDSELSALGCLSLIHELTYSGLARPAGFTDNSYTSVGSAKGGSIAIAHRSGRTCHIQCDADERYMYVRSRSAEICRKPDIRNGLKSVWRRSTAGHIKAAECLPTVWEFRNLKRDGMNDGDYMHMWPW</sequence>
<protein>
    <submittedName>
        <fullName evidence="1">Uncharacterized protein</fullName>
    </submittedName>
</protein>
<dbReference type="Proteomes" id="UP000016932">
    <property type="component" value="Unassembled WGS sequence"/>
</dbReference>
<gene>
    <name evidence="1" type="ORF">MYCFIDRAFT_173583</name>
</gene>